<reference evidence="2 3" key="1">
    <citation type="journal article" date="2007" name="Nat. Biotechnol.">
        <title>Genome sequence of the lignocellulose-bioconverting and xylose-fermenting yeast Pichia stipitis.</title>
        <authorList>
            <person name="Jeffries T.W."/>
            <person name="Grigoriev I.V."/>
            <person name="Grimwood J."/>
            <person name="Laplaza J.M."/>
            <person name="Aerts A."/>
            <person name="Salamov A."/>
            <person name="Schmutz J."/>
            <person name="Lindquist E."/>
            <person name="Dehal P."/>
            <person name="Shapiro H."/>
            <person name="Jin Y.S."/>
            <person name="Passoth V."/>
            <person name="Richardson P.M."/>
        </authorList>
    </citation>
    <scope>NUCLEOTIDE SEQUENCE [LARGE SCALE GENOMIC DNA]</scope>
    <source>
        <strain evidence="3">ATCC 58785 / CBS 6054 / NBRC 10063 / NRRL Y-11545</strain>
    </source>
</reference>
<protein>
    <submittedName>
        <fullName evidence="2">Uncharacterized protein</fullName>
    </submittedName>
</protein>
<feature type="compositionally biased region" description="Basic and acidic residues" evidence="1">
    <location>
        <begin position="8"/>
        <end position="27"/>
    </location>
</feature>
<dbReference type="RefSeq" id="XP_001385937.1">
    <property type="nucleotide sequence ID" value="XM_001385900.1"/>
</dbReference>
<evidence type="ECO:0000313" key="2">
    <source>
        <dbReference type="EMBL" id="ABN67908.1"/>
    </source>
</evidence>
<dbReference type="eggNOG" id="ENOG502RQ32">
    <property type="taxonomic scope" value="Eukaryota"/>
</dbReference>
<dbReference type="AlphaFoldDB" id="A3LY34"/>
<sequence length="190" mass="22052">MSFTPKRKRDDADPDTKKSRNDLDKPADYTTSDEWPVYNHPDGGIVKITPWGSLRQFTNPVNGEMVTKFEDLSFSDYSFDPSNTDVYDVSQYESLPSTPQSLYNNHQYHQNPRSNQNGNPNIRLSPNSEAESYVVDGYKGITPPPQNSDVHQFEQEQENYFGMNDQHEEFDYNDEVVRHYTQDYDEDVAM</sequence>
<dbReference type="GeneID" id="4839801"/>
<keyword evidence="3" id="KW-1185">Reference proteome</keyword>
<feature type="region of interest" description="Disordered" evidence="1">
    <location>
        <begin position="1"/>
        <end position="39"/>
    </location>
</feature>
<gene>
    <name evidence="2" type="ORF">PICST_33032</name>
</gene>
<dbReference type="KEGG" id="pic:PICST_33032"/>
<dbReference type="InParanoid" id="A3LY34"/>
<feature type="region of interest" description="Disordered" evidence="1">
    <location>
        <begin position="95"/>
        <end position="126"/>
    </location>
</feature>
<dbReference type="HOGENOM" id="CLU_120068_0_0_1"/>
<name>A3LY34_PICST</name>
<accession>A3LY34</accession>
<dbReference type="Proteomes" id="UP000002258">
    <property type="component" value="Chromosome 6"/>
</dbReference>
<proteinExistence type="predicted"/>
<evidence type="ECO:0000256" key="1">
    <source>
        <dbReference type="SAM" id="MobiDB-lite"/>
    </source>
</evidence>
<organism evidence="2 3">
    <name type="scientific">Scheffersomyces stipitis (strain ATCC 58785 / CBS 6054 / NBRC 10063 / NRRL Y-11545)</name>
    <name type="common">Yeast</name>
    <name type="synonym">Pichia stipitis</name>
    <dbReference type="NCBI Taxonomy" id="322104"/>
    <lineage>
        <taxon>Eukaryota</taxon>
        <taxon>Fungi</taxon>
        <taxon>Dikarya</taxon>
        <taxon>Ascomycota</taxon>
        <taxon>Saccharomycotina</taxon>
        <taxon>Pichiomycetes</taxon>
        <taxon>Debaryomycetaceae</taxon>
        <taxon>Scheffersomyces</taxon>
    </lineage>
</organism>
<dbReference type="EMBL" id="CP000500">
    <property type="protein sequence ID" value="ABN67908.1"/>
    <property type="molecule type" value="Genomic_DNA"/>
</dbReference>
<evidence type="ECO:0000313" key="3">
    <source>
        <dbReference type="Proteomes" id="UP000002258"/>
    </source>
</evidence>
<dbReference type="OMA" id="HENYFGM"/>
<dbReference type="OrthoDB" id="3997547at2759"/>